<evidence type="ECO:0000313" key="1">
    <source>
        <dbReference type="EMBL" id="KLL45474.1"/>
    </source>
</evidence>
<protein>
    <recommendedName>
        <fullName evidence="3">YubB ferredoxin-like domain-containing protein</fullName>
    </recommendedName>
</protein>
<dbReference type="AlphaFoldDB" id="A0A837L277"/>
<gene>
    <name evidence="1" type="ORF">WA04_00695</name>
</gene>
<dbReference type="EMBL" id="LBKL01000011">
    <property type="protein sequence ID" value="KLL45474.1"/>
    <property type="molecule type" value="Genomic_DNA"/>
</dbReference>
<reference evidence="1 2" key="1">
    <citation type="journal article" date="2015" name="PLoS ONE">
        <title>Genomic analysis reveals the molecular basis for capsule loss in the group B streptococcus population.</title>
        <authorList>
            <consortium name="DEVANI Consortium"/>
            <person name="Rosini R."/>
            <person name="Campisi E."/>
            <person name="De Chiara M."/>
            <person name="Tettelin H."/>
            <person name="Rinaudo D."/>
            <person name="Toniolo C."/>
            <person name="Metruccio M."/>
            <person name="Guidotti S."/>
            <person name="Sorensen U.B."/>
            <person name="Kilian M."/>
            <person name="Ramirez M."/>
            <person name="Janulczyk R."/>
            <person name="Donati C."/>
            <person name="Grandi G."/>
            <person name="Margarit I."/>
        </authorList>
    </citation>
    <scope>NUCLEOTIDE SEQUENCE [LARGE SCALE GENOMIC DNA]</scope>
    <source>
        <strain evidence="1 2">DK-B-USS-215</strain>
    </source>
</reference>
<evidence type="ECO:0000313" key="2">
    <source>
        <dbReference type="Proteomes" id="UP000035346"/>
    </source>
</evidence>
<proteinExistence type="predicted"/>
<comment type="caution">
    <text evidence="1">The sequence shown here is derived from an EMBL/GenBank/DDBJ whole genome shotgun (WGS) entry which is preliminary data.</text>
</comment>
<organism evidence="1 2">
    <name type="scientific">Streptococcus agalactiae</name>
    <dbReference type="NCBI Taxonomy" id="1311"/>
    <lineage>
        <taxon>Bacteria</taxon>
        <taxon>Bacillati</taxon>
        <taxon>Bacillota</taxon>
        <taxon>Bacilli</taxon>
        <taxon>Lactobacillales</taxon>
        <taxon>Streptococcaceae</taxon>
        <taxon>Streptococcus</taxon>
    </lineage>
</organism>
<accession>A0A837L277</accession>
<evidence type="ECO:0008006" key="3">
    <source>
        <dbReference type="Google" id="ProtNLM"/>
    </source>
</evidence>
<dbReference type="RefSeq" id="WP_001134295.1">
    <property type="nucleotide sequence ID" value="NZ_JAIWPA010000098.1"/>
</dbReference>
<sequence>MPNWCEGVIKIRGTKSNILKYLNEILEVPVSSYRLEKGLIKFDDIDEEGYSFEIEGRDVFYLKGTKRAFINSKKINFCLISPECDKGETHIVTIGNFKQAWAIFPEDYLELSKKYDVDLHIFSFEMGMEFTHEVEIHSGQLIKNRALEYEDYTWEVPFSDLGG</sequence>
<name>A0A837L277_STRAG</name>
<dbReference type="Proteomes" id="UP000035346">
    <property type="component" value="Unassembled WGS sequence"/>
</dbReference>